<dbReference type="InterPro" id="IPR037682">
    <property type="entry name" value="TonB_C"/>
</dbReference>
<evidence type="ECO:0000256" key="2">
    <source>
        <dbReference type="ARBA" id="ARBA00006555"/>
    </source>
</evidence>
<dbReference type="PANTHER" id="PTHR33446:SF2">
    <property type="entry name" value="PROTEIN TONB"/>
    <property type="match status" value="1"/>
</dbReference>
<evidence type="ECO:0000259" key="11">
    <source>
        <dbReference type="PROSITE" id="PS52015"/>
    </source>
</evidence>
<evidence type="ECO:0000313" key="12">
    <source>
        <dbReference type="EMBL" id="TBR82029.1"/>
    </source>
</evidence>
<evidence type="ECO:0000256" key="3">
    <source>
        <dbReference type="ARBA" id="ARBA00022448"/>
    </source>
</evidence>
<gene>
    <name evidence="12" type="ORF">DU473_01775</name>
</gene>
<keyword evidence="7" id="KW-0653">Protein transport</keyword>
<dbReference type="AlphaFoldDB" id="A0A4Q9JVX9"/>
<feature type="domain" description="TonB C-terminal" evidence="11">
    <location>
        <begin position="137"/>
        <end position="225"/>
    </location>
</feature>
<evidence type="ECO:0000256" key="5">
    <source>
        <dbReference type="ARBA" id="ARBA00022519"/>
    </source>
</evidence>
<keyword evidence="3" id="KW-0813">Transport</keyword>
<dbReference type="GO" id="GO:0015031">
    <property type="term" value="P:protein transport"/>
    <property type="evidence" value="ECO:0007669"/>
    <property type="project" value="UniProtKB-KW"/>
</dbReference>
<dbReference type="PANTHER" id="PTHR33446">
    <property type="entry name" value="PROTEIN TONB-RELATED"/>
    <property type="match status" value="1"/>
</dbReference>
<keyword evidence="6 10" id="KW-0812">Transmembrane</keyword>
<comment type="similarity">
    <text evidence="2">Belongs to the TonB family.</text>
</comment>
<dbReference type="SUPFAM" id="SSF74653">
    <property type="entry name" value="TolA/TonB C-terminal domain"/>
    <property type="match status" value="1"/>
</dbReference>
<dbReference type="OrthoDB" id="5324668at2"/>
<evidence type="ECO:0000256" key="6">
    <source>
        <dbReference type="ARBA" id="ARBA00022692"/>
    </source>
</evidence>
<protein>
    <submittedName>
        <fullName evidence="12">Energy transducer TonB</fullName>
    </submittedName>
</protein>
<feature type="transmembrane region" description="Helical" evidence="10">
    <location>
        <begin position="12"/>
        <end position="34"/>
    </location>
</feature>
<dbReference type="GO" id="GO:0098797">
    <property type="term" value="C:plasma membrane protein complex"/>
    <property type="evidence" value="ECO:0007669"/>
    <property type="project" value="TreeGrafter"/>
</dbReference>
<dbReference type="Pfam" id="PF03544">
    <property type="entry name" value="TonB_C"/>
    <property type="match status" value="1"/>
</dbReference>
<dbReference type="GO" id="GO:0055085">
    <property type="term" value="P:transmembrane transport"/>
    <property type="evidence" value="ECO:0007669"/>
    <property type="project" value="InterPro"/>
</dbReference>
<evidence type="ECO:0000256" key="7">
    <source>
        <dbReference type="ARBA" id="ARBA00022927"/>
    </source>
</evidence>
<proteinExistence type="inferred from homology"/>
<dbReference type="Proteomes" id="UP000292583">
    <property type="component" value="Unassembled WGS sequence"/>
</dbReference>
<keyword evidence="5" id="KW-0997">Cell inner membrane</keyword>
<keyword evidence="9 10" id="KW-0472">Membrane</keyword>
<comment type="subcellular location">
    <subcellularLocation>
        <location evidence="1">Cell inner membrane</location>
        <topology evidence="1">Single-pass membrane protein</topology>
        <orientation evidence="1">Periplasmic side</orientation>
    </subcellularLocation>
</comment>
<dbReference type="RefSeq" id="WP_131163977.1">
    <property type="nucleotide sequence ID" value="NZ_CP076657.1"/>
</dbReference>
<reference evidence="12 13" key="1">
    <citation type="submission" date="2018-07" db="EMBL/GenBank/DDBJ databases">
        <title>Campylobacter zealandensis sp. nov., isolated from birds and water in New Zealand.</title>
        <authorList>
            <person name="Wilkinson D.A."/>
            <person name="Biggs P.J."/>
            <person name="French N.P."/>
            <person name="Midwinter A.C."/>
        </authorList>
    </citation>
    <scope>NUCLEOTIDE SEQUENCE [LARGE SCALE GENOMIC DNA]</scope>
    <source>
        <strain evidence="12 13">B423b</strain>
    </source>
</reference>
<organism evidence="12 13">
    <name type="scientific">Campylobacter novaezeelandiae</name>
    <dbReference type="NCBI Taxonomy" id="2267891"/>
    <lineage>
        <taxon>Bacteria</taxon>
        <taxon>Pseudomonadati</taxon>
        <taxon>Campylobacterota</taxon>
        <taxon>Epsilonproteobacteria</taxon>
        <taxon>Campylobacterales</taxon>
        <taxon>Campylobacteraceae</taxon>
        <taxon>Campylobacter</taxon>
    </lineage>
</organism>
<accession>A0A4Q9JVX9</accession>
<evidence type="ECO:0000256" key="4">
    <source>
        <dbReference type="ARBA" id="ARBA00022475"/>
    </source>
</evidence>
<dbReference type="Gene3D" id="3.30.1150.10">
    <property type="match status" value="1"/>
</dbReference>
<dbReference type="GO" id="GO:0031992">
    <property type="term" value="F:energy transducer activity"/>
    <property type="evidence" value="ECO:0007669"/>
    <property type="project" value="TreeGrafter"/>
</dbReference>
<dbReference type="EMBL" id="QPGR01000002">
    <property type="protein sequence ID" value="TBR82029.1"/>
    <property type="molecule type" value="Genomic_DNA"/>
</dbReference>
<evidence type="ECO:0000256" key="1">
    <source>
        <dbReference type="ARBA" id="ARBA00004383"/>
    </source>
</evidence>
<keyword evidence="13" id="KW-1185">Reference proteome</keyword>
<evidence type="ECO:0000313" key="13">
    <source>
        <dbReference type="Proteomes" id="UP000292583"/>
    </source>
</evidence>
<keyword evidence="8 10" id="KW-1133">Transmembrane helix</keyword>
<evidence type="ECO:0000256" key="9">
    <source>
        <dbReference type="ARBA" id="ARBA00023136"/>
    </source>
</evidence>
<dbReference type="NCBIfam" id="TIGR01352">
    <property type="entry name" value="tonB_Cterm"/>
    <property type="match status" value="1"/>
</dbReference>
<dbReference type="InterPro" id="IPR051045">
    <property type="entry name" value="TonB-dependent_transducer"/>
</dbReference>
<dbReference type="InterPro" id="IPR006260">
    <property type="entry name" value="TonB/TolA_C"/>
</dbReference>
<evidence type="ECO:0000256" key="10">
    <source>
        <dbReference type="SAM" id="Phobius"/>
    </source>
</evidence>
<evidence type="ECO:0000256" key="8">
    <source>
        <dbReference type="ARBA" id="ARBA00022989"/>
    </source>
</evidence>
<name>A0A4Q9JVX9_9BACT</name>
<comment type="caution">
    <text evidence="12">The sequence shown here is derived from an EMBL/GenBank/DDBJ whole genome shotgun (WGS) entry which is preliminary data.</text>
</comment>
<sequence length="225" mass="26316">MTNILKNHKFQAFYISFLFFLPLLFFLFSSVTLFKIEFKSQEAFSLSMKQFAISSPSQDNTIKQEKQNVPILPILPIKEKVIKTQKIKKYKKKPIVNEKLHKSNEVVKSKEFNNLNSNQAVNQKTETESINFGDNHPFLQEIKKAIQDSLVYPRQAIKMRMMGIVLIEFLWKQEGKLEYLKIMQSSGYKLLDESALKTIQLASKNFPKYSKNIKILIPINYQLKN</sequence>
<keyword evidence="4" id="KW-1003">Cell membrane</keyword>
<dbReference type="PROSITE" id="PS52015">
    <property type="entry name" value="TONB_CTD"/>
    <property type="match status" value="1"/>
</dbReference>